<feature type="domain" description="Mur ligase N-terminal catalytic" evidence="9">
    <location>
        <begin position="18"/>
        <end position="65"/>
    </location>
</feature>
<dbReference type="RefSeq" id="WP_275708511.1">
    <property type="nucleotide sequence ID" value="NZ_JAKLTN010000001.1"/>
</dbReference>
<keyword evidence="7 12" id="KW-0436">Ligase</keyword>
<dbReference type="PANTHER" id="PTHR23135:SF4">
    <property type="entry name" value="UDP-N-ACETYLMURAMOYL-L-ALANYL-D-GLUTAMATE--2,6-DIAMINOPIMELATE LIGASE MURE HOMOLOG, CHLOROPLASTIC"/>
    <property type="match status" value="1"/>
</dbReference>
<evidence type="ECO:0000256" key="1">
    <source>
        <dbReference type="ARBA" id="ARBA00005898"/>
    </source>
</evidence>
<feature type="binding site" evidence="7">
    <location>
        <begin position="148"/>
        <end position="149"/>
    </location>
    <ligand>
        <name>UDP-N-acetyl-alpha-D-muramoyl-L-alanyl-D-glutamate</name>
        <dbReference type="ChEBI" id="CHEBI:83900"/>
    </ligand>
</feature>
<evidence type="ECO:0000259" key="9">
    <source>
        <dbReference type="Pfam" id="PF01225"/>
    </source>
</evidence>
<dbReference type="SUPFAM" id="SSF63418">
    <property type="entry name" value="MurE/MurF N-terminal domain"/>
    <property type="match status" value="1"/>
</dbReference>
<comment type="PTM">
    <text evidence="7">Carboxylation is probably crucial for Mg(2+) binding and, consequently, for the gamma-phosphate positioning of ATP.</text>
</comment>
<feature type="binding site" evidence="7">
    <location>
        <position position="459"/>
    </location>
    <ligand>
        <name>meso-2,6-diaminopimelate</name>
        <dbReference type="ChEBI" id="CHEBI:57791"/>
    </ligand>
</feature>
<dbReference type="HAMAP" id="MF_00208">
    <property type="entry name" value="MurE"/>
    <property type="match status" value="1"/>
</dbReference>
<evidence type="ECO:0000256" key="8">
    <source>
        <dbReference type="RuleBase" id="RU004135"/>
    </source>
</evidence>
<feature type="domain" description="Mur ligase C-terminal" evidence="10">
    <location>
        <begin position="331"/>
        <end position="457"/>
    </location>
</feature>
<reference evidence="12" key="1">
    <citation type="submission" date="2022-01" db="EMBL/GenBank/DDBJ databases">
        <authorList>
            <person name="Jo J.-H."/>
            <person name="Im W.-T."/>
        </authorList>
    </citation>
    <scope>NUCLEOTIDE SEQUENCE</scope>
    <source>
        <strain evidence="12">XY25</strain>
    </source>
</reference>
<feature type="binding site" evidence="7">
    <location>
        <position position="183"/>
    </location>
    <ligand>
        <name>UDP-N-acetyl-alpha-D-muramoyl-L-alanyl-D-glutamate</name>
        <dbReference type="ChEBI" id="CHEBI:83900"/>
    </ligand>
</feature>
<dbReference type="InterPro" id="IPR005761">
    <property type="entry name" value="UDP-N-AcMur-Glu-dNH2Pim_ligase"/>
</dbReference>
<dbReference type="NCBIfam" id="TIGR01085">
    <property type="entry name" value="murE"/>
    <property type="match status" value="1"/>
</dbReference>
<feature type="binding site" evidence="7">
    <location>
        <begin position="109"/>
        <end position="115"/>
    </location>
    <ligand>
        <name>ATP</name>
        <dbReference type="ChEBI" id="CHEBI:30616"/>
    </ligand>
</feature>
<dbReference type="SUPFAM" id="SSF53623">
    <property type="entry name" value="MurD-like peptide ligases, catalytic domain"/>
    <property type="match status" value="1"/>
</dbReference>
<evidence type="ECO:0000259" key="10">
    <source>
        <dbReference type="Pfam" id="PF02875"/>
    </source>
</evidence>
<feature type="binding site" evidence="7">
    <location>
        <position position="383"/>
    </location>
    <ligand>
        <name>meso-2,6-diaminopimelate</name>
        <dbReference type="ChEBI" id="CHEBI:57791"/>
    </ligand>
</feature>
<dbReference type="EC" id="6.3.2.13" evidence="7"/>
<evidence type="ECO:0000256" key="6">
    <source>
        <dbReference type="ARBA" id="ARBA00023316"/>
    </source>
</evidence>
<accession>A0ABS9K027</accession>
<feature type="binding site" evidence="7">
    <location>
        <position position="175"/>
    </location>
    <ligand>
        <name>UDP-N-acetyl-alpha-D-muramoyl-L-alanyl-D-glutamate</name>
        <dbReference type="ChEBI" id="CHEBI:83900"/>
    </ligand>
</feature>
<keyword evidence="5 7" id="KW-0131">Cell cycle</keyword>
<dbReference type="Gene3D" id="3.40.1390.10">
    <property type="entry name" value="MurE/MurF, N-terminal domain"/>
    <property type="match status" value="1"/>
</dbReference>
<dbReference type="GO" id="GO:0008765">
    <property type="term" value="F:UDP-N-acetylmuramoylalanyl-D-glutamate-2,6-diaminopimelate ligase activity"/>
    <property type="evidence" value="ECO:0007669"/>
    <property type="project" value="UniProtKB-EC"/>
</dbReference>
<feature type="binding site" evidence="7">
    <location>
        <position position="25"/>
    </location>
    <ligand>
        <name>UDP-N-acetyl-alpha-D-muramoyl-L-alanyl-D-glutamate</name>
        <dbReference type="ChEBI" id="CHEBI:83900"/>
    </ligand>
</feature>
<comment type="caution">
    <text evidence="7">Lacks conserved residue(s) required for the propagation of feature annotation.</text>
</comment>
<keyword evidence="13" id="KW-1185">Reference proteome</keyword>
<dbReference type="Gene3D" id="3.90.190.20">
    <property type="entry name" value="Mur ligase, C-terminal domain"/>
    <property type="match status" value="1"/>
</dbReference>
<organism evidence="12 13">
    <name type="scientific">Dechloromonas hankyongensis</name>
    <dbReference type="NCBI Taxonomy" id="2908002"/>
    <lineage>
        <taxon>Bacteria</taxon>
        <taxon>Pseudomonadati</taxon>
        <taxon>Pseudomonadota</taxon>
        <taxon>Betaproteobacteria</taxon>
        <taxon>Rhodocyclales</taxon>
        <taxon>Azonexaceae</taxon>
        <taxon>Dechloromonas</taxon>
    </lineage>
</organism>
<evidence type="ECO:0000256" key="7">
    <source>
        <dbReference type="HAMAP-Rule" id="MF_00208"/>
    </source>
</evidence>
<evidence type="ECO:0000256" key="3">
    <source>
        <dbReference type="ARBA" id="ARBA00022960"/>
    </source>
</evidence>
<dbReference type="InterPro" id="IPR000713">
    <property type="entry name" value="Mur_ligase_N"/>
</dbReference>
<comment type="cofactor">
    <cofactor evidence="7">
        <name>Mg(2+)</name>
        <dbReference type="ChEBI" id="CHEBI:18420"/>
    </cofactor>
</comment>
<evidence type="ECO:0000259" key="11">
    <source>
        <dbReference type="Pfam" id="PF08245"/>
    </source>
</evidence>
<feature type="short sequence motif" description="Meso-diaminopimelate recognition motif" evidence="7">
    <location>
        <begin position="407"/>
        <end position="410"/>
    </location>
</feature>
<keyword evidence="7" id="KW-0547">Nucleotide-binding</keyword>
<dbReference type="EMBL" id="JAKLTN010000001">
    <property type="protein sequence ID" value="MCG2576506.1"/>
    <property type="molecule type" value="Genomic_DNA"/>
</dbReference>
<comment type="caution">
    <text evidence="12">The sequence shown here is derived from an EMBL/GenBank/DDBJ whole genome shotgun (WGS) entry which is preliminary data.</text>
</comment>
<dbReference type="NCBIfam" id="NF001126">
    <property type="entry name" value="PRK00139.1-4"/>
    <property type="match status" value="1"/>
</dbReference>
<dbReference type="InterPro" id="IPR036565">
    <property type="entry name" value="Mur-like_cat_sf"/>
</dbReference>
<evidence type="ECO:0000256" key="5">
    <source>
        <dbReference type="ARBA" id="ARBA00023306"/>
    </source>
</evidence>
<keyword evidence="3 7" id="KW-0133">Cell shape</keyword>
<proteinExistence type="inferred from homology"/>
<evidence type="ECO:0000313" key="12">
    <source>
        <dbReference type="EMBL" id="MCG2576506.1"/>
    </source>
</evidence>
<protein>
    <recommendedName>
        <fullName evidence="7">UDP-N-acetylmuramoyl-L-alanyl-D-glutamate--2,6-diaminopimelate ligase</fullName>
        <ecNumber evidence="7">6.3.2.13</ecNumber>
    </recommendedName>
    <alternativeName>
        <fullName evidence="7">Meso-A2pm-adding enzyme</fullName>
    </alternativeName>
    <alternativeName>
        <fullName evidence="7">Meso-diaminopimelate-adding enzyme</fullName>
    </alternativeName>
    <alternativeName>
        <fullName evidence="7">UDP-MurNAc-L-Ala-D-Glu:meso-diaminopimelate ligase</fullName>
    </alternativeName>
    <alternativeName>
        <fullName evidence="7">UDP-MurNAc-tripeptide synthetase</fullName>
    </alternativeName>
    <alternativeName>
        <fullName evidence="7">UDP-N-acetylmuramyl-tripeptide synthetase</fullName>
    </alternativeName>
</protein>
<evidence type="ECO:0000256" key="4">
    <source>
        <dbReference type="ARBA" id="ARBA00022984"/>
    </source>
</evidence>
<feature type="domain" description="Mur ligase central" evidence="11">
    <location>
        <begin position="107"/>
        <end position="308"/>
    </location>
</feature>
<dbReference type="InterPro" id="IPR004101">
    <property type="entry name" value="Mur_ligase_C"/>
</dbReference>
<dbReference type="Pfam" id="PF08245">
    <property type="entry name" value="Mur_ligase_M"/>
    <property type="match status" value="1"/>
</dbReference>
<dbReference type="InterPro" id="IPR013221">
    <property type="entry name" value="Mur_ligase_cen"/>
</dbReference>
<keyword evidence="2 7" id="KW-0132">Cell division</keyword>
<gene>
    <name evidence="7" type="primary">murE</name>
    <name evidence="12" type="ORF">LZ012_05800</name>
</gene>
<dbReference type="Pfam" id="PF01225">
    <property type="entry name" value="Mur_ligase"/>
    <property type="match status" value="1"/>
</dbReference>
<keyword evidence="7" id="KW-0067">ATP-binding</keyword>
<comment type="pathway">
    <text evidence="7 8">Cell wall biogenesis; peptidoglycan biosynthesis.</text>
</comment>
<evidence type="ECO:0000313" key="13">
    <source>
        <dbReference type="Proteomes" id="UP001165384"/>
    </source>
</evidence>
<dbReference type="Gene3D" id="3.40.1190.10">
    <property type="entry name" value="Mur-like, catalytic domain"/>
    <property type="match status" value="1"/>
</dbReference>
<keyword evidence="6 7" id="KW-0961">Cell wall biogenesis/degradation</keyword>
<comment type="subcellular location">
    <subcellularLocation>
        <location evidence="7 8">Cytoplasm</location>
    </subcellularLocation>
</comment>
<feature type="binding site" evidence="7">
    <location>
        <position position="455"/>
    </location>
    <ligand>
        <name>meso-2,6-diaminopimelate</name>
        <dbReference type="ChEBI" id="CHEBI:57791"/>
    </ligand>
</feature>
<dbReference type="PANTHER" id="PTHR23135">
    <property type="entry name" value="MUR LIGASE FAMILY MEMBER"/>
    <property type="match status" value="1"/>
</dbReference>
<comment type="catalytic activity">
    <reaction evidence="7">
        <text>UDP-N-acetyl-alpha-D-muramoyl-L-alanyl-D-glutamate + meso-2,6-diaminopimelate + ATP = UDP-N-acetyl-alpha-D-muramoyl-L-alanyl-gamma-D-glutamyl-meso-2,6-diaminopimelate + ADP + phosphate + H(+)</text>
        <dbReference type="Rhea" id="RHEA:23676"/>
        <dbReference type="ChEBI" id="CHEBI:15378"/>
        <dbReference type="ChEBI" id="CHEBI:30616"/>
        <dbReference type="ChEBI" id="CHEBI:43474"/>
        <dbReference type="ChEBI" id="CHEBI:57791"/>
        <dbReference type="ChEBI" id="CHEBI:83900"/>
        <dbReference type="ChEBI" id="CHEBI:83905"/>
        <dbReference type="ChEBI" id="CHEBI:456216"/>
        <dbReference type="EC" id="6.3.2.13"/>
    </reaction>
</comment>
<name>A0ABS9K027_9RHOO</name>
<feature type="binding site" evidence="7">
    <location>
        <begin position="407"/>
        <end position="410"/>
    </location>
    <ligand>
        <name>meso-2,6-diaminopimelate</name>
        <dbReference type="ChEBI" id="CHEBI:57791"/>
    </ligand>
</feature>
<feature type="modified residue" description="N6-carboxylysine" evidence="7">
    <location>
        <position position="215"/>
    </location>
</feature>
<sequence length="492" mass="52634">MSTPREILDRLEALGVVVSGVADDSRQVRPGDLFLAYPGDLADGRRYIADALAKGAVALLWQPGGDFVWNAEWAVPNLSHAALRPLAGPLAHAVYGHPSEALSLIAITGTNGKTTISQCLARAYPKPCAIIGTLGAGFPDAMAETGFTTPEATTLMRYLAEFRSQHAAACALEASSIGIEEGRMNGARVDVAVFTNFTRDHLDYHGTMEAYAAAKEKLFHWPRLRTAIVNVDDEFGCQLMRSTSAMRVLGYSIGEARRDFHAVVRAEELVDTPFGQRFNLVLPNGRAVVDTALVGRYNVSNLLAIAAVLFDAGLPAADVALRLSELTPPPGRMERVGGNGEPLVVIDYAHTPDALENALLALRDVATPRGGRLSVVFGCGGDRDRGKRPQMGGVAERCADRVLVTSDNPRSEEPQAIIDEIVAGMTHAETVVDRAAAIRQAVLEADAQDVILLAGKGHEPYQDMGGVRLPFSDVEQAAAALTLRRNRVEDAA</sequence>
<keyword evidence="7" id="KW-0460">Magnesium</keyword>
<comment type="function">
    <text evidence="7">Catalyzes the addition of meso-diaminopimelic acid to the nucleotide precursor UDP-N-acetylmuramoyl-L-alanyl-D-glutamate (UMAG) in the biosynthesis of bacterial cell-wall peptidoglycan.</text>
</comment>
<keyword evidence="4 7" id="KW-0573">Peptidoglycan synthesis</keyword>
<keyword evidence="7" id="KW-0963">Cytoplasm</keyword>
<dbReference type="SUPFAM" id="SSF53244">
    <property type="entry name" value="MurD-like peptide ligases, peptide-binding domain"/>
    <property type="match status" value="1"/>
</dbReference>
<comment type="similarity">
    <text evidence="1 7">Belongs to the MurCDEF family. MurE subfamily.</text>
</comment>
<dbReference type="Proteomes" id="UP001165384">
    <property type="component" value="Unassembled WGS sequence"/>
</dbReference>
<evidence type="ECO:0000256" key="2">
    <source>
        <dbReference type="ARBA" id="ARBA00022618"/>
    </source>
</evidence>
<dbReference type="InterPro" id="IPR035911">
    <property type="entry name" value="MurE/MurF_N"/>
</dbReference>
<dbReference type="InterPro" id="IPR036615">
    <property type="entry name" value="Mur_ligase_C_dom_sf"/>
</dbReference>
<dbReference type="Pfam" id="PF02875">
    <property type="entry name" value="Mur_ligase_C"/>
    <property type="match status" value="1"/>
</dbReference>